<gene>
    <name evidence="3" type="ORF">B0H16DRAFT_1899142</name>
</gene>
<feature type="compositionally biased region" description="Low complexity" evidence="2">
    <location>
        <begin position="435"/>
        <end position="457"/>
    </location>
</feature>
<dbReference type="EMBL" id="JARKIB010000327">
    <property type="protein sequence ID" value="KAJ7714321.1"/>
    <property type="molecule type" value="Genomic_DNA"/>
</dbReference>
<evidence type="ECO:0000256" key="1">
    <source>
        <dbReference type="SAM" id="Coils"/>
    </source>
</evidence>
<evidence type="ECO:0000313" key="4">
    <source>
        <dbReference type="Proteomes" id="UP001215598"/>
    </source>
</evidence>
<feature type="non-terminal residue" evidence="3">
    <location>
        <position position="1"/>
    </location>
</feature>
<evidence type="ECO:0000256" key="2">
    <source>
        <dbReference type="SAM" id="MobiDB-lite"/>
    </source>
</evidence>
<dbReference type="AlphaFoldDB" id="A0AAD7H874"/>
<accession>A0AAD7H874</accession>
<feature type="coiled-coil region" evidence="1">
    <location>
        <begin position="106"/>
        <end position="133"/>
    </location>
</feature>
<dbReference type="PRINTS" id="PR01217">
    <property type="entry name" value="PRICHEXTENSN"/>
</dbReference>
<dbReference type="Proteomes" id="UP001215598">
    <property type="component" value="Unassembled WGS sequence"/>
</dbReference>
<keyword evidence="1" id="KW-0175">Coiled coil</keyword>
<name>A0AAD7H874_9AGAR</name>
<protein>
    <submittedName>
        <fullName evidence="3">Uncharacterized protein</fullName>
    </submittedName>
</protein>
<proteinExistence type="predicted"/>
<feature type="compositionally biased region" description="Low complexity" evidence="2">
    <location>
        <begin position="363"/>
        <end position="428"/>
    </location>
</feature>
<organism evidence="3 4">
    <name type="scientific">Mycena metata</name>
    <dbReference type="NCBI Taxonomy" id="1033252"/>
    <lineage>
        <taxon>Eukaryota</taxon>
        <taxon>Fungi</taxon>
        <taxon>Dikarya</taxon>
        <taxon>Basidiomycota</taxon>
        <taxon>Agaricomycotina</taxon>
        <taxon>Agaricomycetes</taxon>
        <taxon>Agaricomycetidae</taxon>
        <taxon>Agaricales</taxon>
        <taxon>Marasmiineae</taxon>
        <taxon>Mycenaceae</taxon>
        <taxon>Mycena</taxon>
    </lineage>
</organism>
<sequence>MDSGSSSSHSRWGSSGSLSGDSSSSTRSTSGHRNQFQLRLPSNALDSSYSSHYDSDHFGDLPRHSRSPQSNSPVLHERRGYMHEQQQQLRYPPPSFSTPRFSGVENMNQNHELQRLRTENLMLRAQNETLQSNFNSLLSSLSKATSSSTTTLSSALPPVVTLQQADFPRSTYWQKKTFTDKITHDAGRNSRSKITKNSLLFITNEKGATPTPETLEDIRKFSYSLFFECEQEGILPPTWTQAGHGFIHRFRATLEEVFPDLRLCDGHWKVDRLGSKVYAAWCGTHRKKIKVEHNSDDDGGGDEGDNDDVVVPQKRAASVHSHSAEPASKRPKPNSSASSSERPLTRTQDNQKRKIKNPLLNKTPATVATTAPSASTSTTLSTLPATSNSLAAPSPPTATSNPLTALPLTTATTSDPLPAPSPTTATADMLAAPDPTTATSNPLPAPSPSASITLAPSVHTVGPIAPPESSGAPQPAAPNPGRGSTSLAPAPQPKAWKPTQNSTTPKGQAAFAYKTDNPAATKDEFEDYFKNLSTAAKEAFKVKASAIKAGKDAEKATKAIAKAAKTQAAQGK</sequence>
<feature type="region of interest" description="Disordered" evidence="2">
    <location>
        <begin position="1"/>
        <end position="48"/>
    </location>
</feature>
<feature type="compositionally biased region" description="Polar residues" evidence="2">
    <location>
        <begin position="333"/>
        <end position="348"/>
    </location>
</feature>
<evidence type="ECO:0000313" key="3">
    <source>
        <dbReference type="EMBL" id="KAJ7714321.1"/>
    </source>
</evidence>
<feature type="region of interest" description="Disordered" evidence="2">
    <location>
        <begin position="314"/>
        <end position="509"/>
    </location>
</feature>
<feature type="compositionally biased region" description="Low complexity" evidence="2">
    <location>
        <begin position="1"/>
        <end position="32"/>
    </location>
</feature>
<keyword evidence="4" id="KW-1185">Reference proteome</keyword>
<reference evidence="3" key="1">
    <citation type="submission" date="2023-03" db="EMBL/GenBank/DDBJ databases">
        <title>Massive genome expansion in bonnet fungi (Mycena s.s.) driven by repeated elements and novel gene families across ecological guilds.</title>
        <authorList>
            <consortium name="Lawrence Berkeley National Laboratory"/>
            <person name="Harder C.B."/>
            <person name="Miyauchi S."/>
            <person name="Viragh M."/>
            <person name="Kuo A."/>
            <person name="Thoen E."/>
            <person name="Andreopoulos B."/>
            <person name="Lu D."/>
            <person name="Skrede I."/>
            <person name="Drula E."/>
            <person name="Henrissat B."/>
            <person name="Morin E."/>
            <person name="Kohler A."/>
            <person name="Barry K."/>
            <person name="LaButti K."/>
            <person name="Morin E."/>
            <person name="Salamov A."/>
            <person name="Lipzen A."/>
            <person name="Mereny Z."/>
            <person name="Hegedus B."/>
            <person name="Baldrian P."/>
            <person name="Stursova M."/>
            <person name="Weitz H."/>
            <person name="Taylor A."/>
            <person name="Grigoriev I.V."/>
            <person name="Nagy L.G."/>
            <person name="Martin F."/>
            <person name="Kauserud H."/>
        </authorList>
    </citation>
    <scope>NUCLEOTIDE SEQUENCE</scope>
    <source>
        <strain evidence="3">CBHHK182m</strain>
    </source>
</reference>
<feature type="region of interest" description="Disordered" evidence="2">
    <location>
        <begin position="55"/>
        <end position="74"/>
    </location>
</feature>
<comment type="caution">
    <text evidence="3">The sequence shown here is derived from an EMBL/GenBank/DDBJ whole genome shotgun (WGS) entry which is preliminary data.</text>
</comment>